<dbReference type="PANTHER" id="PTHR47964:SF1">
    <property type="entry name" value="ATP-DEPENDENT DNA HELICASE HOMOLOG RECG, CHLOROPLASTIC"/>
    <property type="match status" value="1"/>
</dbReference>
<dbReference type="SUPFAM" id="SSF143517">
    <property type="entry name" value="TRCF domain-like"/>
    <property type="match status" value="1"/>
</dbReference>
<dbReference type="SMART" id="SM00982">
    <property type="entry name" value="TRCF"/>
    <property type="match status" value="1"/>
</dbReference>
<evidence type="ECO:0000313" key="12">
    <source>
        <dbReference type="EMBL" id="MFD1670577.1"/>
    </source>
</evidence>
<name>A0ABW4J323_9LACO</name>
<dbReference type="RefSeq" id="WP_125714708.1">
    <property type="nucleotide sequence ID" value="NZ_JBHTOP010000001.1"/>
</dbReference>
<accession>A0ABW4J323</accession>
<dbReference type="NCBIfam" id="TIGR00580">
    <property type="entry name" value="mfd"/>
    <property type="match status" value="1"/>
</dbReference>
<dbReference type="SMART" id="SM00487">
    <property type="entry name" value="DEXDc"/>
    <property type="match status" value="1"/>
</dbReference>
<evidence type="ECO:0000256" key="5">
    <source>
        <dbReference type="ARBA" id="ARBA00022806"/>
    </source>
</evidence>
<evidence type="ECO:0000259" key="10">
    <source>
        <dbReference type="PROSITE" id="PS51192"/>
    </source>
</evidence>
<dbReference type="Gene3D" id="2.40.10.170">
    <property type="match status" value="1"/>
</dbReference>
<dbReference type="Proteomes" id="UP001597267">
    <property type="component" value="Unassembled WGS sequence"/>
</dbReference>
<evidence type="ECO:0000313" key="13">
    <source>
        <dbReference type="Proteomes" id="UP001597267"/>
    </source>
</evidence>
<dbReference type="PROSITE" id="PS51194">
    <property type="entry name" value="HELICASE_CTER"/>
    <property type="match status" value="1"/>
</dbReference>
<evidence type="ECO:0000256" key="6">
    <source>
        <dbReference type="ARBA" id="ARBA00022840"/>
    </source>
</evidence>
<comment type="caution">
    <text evidence="12">The sequence shown here is derived from an EMBL/GenBank/DDBJ whole genome shotgun (WGS) entry which is preliminary data.</text>
</comment>
<dbReference type="InterPro" id="IPR037235">
    <property type="entry name" value="TRCF-like_C_D7"/>
</dbReference>
<dbReference type="SMART" id="SM00490">
    <property type="entry name" value="HELICc"/>
    <property type="match status" value="1"/>
</dbReference>
<dbReference type="Gene3D" id="3.90.1150.50">
    <property type="entry name" value="Transcription-repair-coupling factor, D7 domain"/>
    <property type="match status" value="1"/>
</dbReference>
<dbReference type="Pfam" id="PF00271">
    <property type="entry name" value="Helicase_C"/>
    <property type="match status" value="1"/>
</dbReference>
<keyword evidence="6 9" id="KW-0067">ATP-binding</keyword>
<evidence type="ECO:0000256" key="2">
    <source>
        <dbReference type="ARBA" id="ARBA00022741"/>
    </source>
</evidence>
<comment type="function">
    <text evidence="9">Couples transcription and DNA repair by recognizing RNA polymerase (RNAP) stalled at DNA lesions. Mediates ATP-dependent release of RNAP and its truncated transcript from the DNA, and recruitment of nucleotide excision repair machinery to the damaged site.</text>
</comment>
<dbReference type="InterPro" id="IPR004576">
    <property type="entry name" value="Mfd"/>
</dbReference>
<keyword evidence="7 9" id="KW-0238">DNA-binding</keyword>
<evidence type="ECO:0000256" key="4">
    <source>
        <dbReference type="ARBA" id="ARBA00022801"/>
    </source>
</evidence>
<dbReference type="Gene3D" id="3.40.50.300">
    <property type="entry name" value="P-loop containing nucleotide triphosphate hydrolases"/>
    <property type="match status" value="2"/>
</dbReference>
<comment type="subcellular location">
    <subcellularLocation>
        <location evidence="9">Cytoplasm</location>
    </subcellularLocation>
</comment>
<dbReference type="Gene3D" id="3.30.2060.10">
    <property type="entry name" value="Penicillin-binding protein 1b domain"/>
    <property type="match status" value="1"/>
</dbReference>
<evidence type="ECO:0000256" key="3">
    <source>
        <dbReference type="ARBA" id="ARBA00022763"/>
    </source>
</evidence>
<dbReference type="PANTHER" id="PTHR47964">
    <property type="entry name" value="ATP-DEPENDENT DNA HELICASE HOMOLOG RECG, CHLOROPLASTIC"/>
    <property type="match status" value="1"/>
</dbReference>
<dbReference type="Pfam" id="PF03461">
    <property type="entry name" value="TRCF"/>
    <property type="match status" value="1"/>
</dbReference>
<evidence type="ECO:0000256" key="7">
    <source>
        <dbReference type="ARBA" id="ARBA00023125"/>
    </source>
</evidence>
<dbReference type="InterPro" id="IPR027417">
    <property type="entry name" value="P-loop_NTPase"/>
</dbReference>
<sequence length="1179" mass="132956">MNLIELFDQNQQISQVAEPIQPNYRQLVTGLEGSARAVWLAGLFQKTQKSLIVVLANSQQLDSLNSDLSNLLDEDQVQNFPVAEVLAAELALSSPEFRSQRVITLDRLVHQKPTIVLTTLGGVQKILPAPTVFAQYTIALKTGDTVDLTDLIQKLVDMGYVRQKLVASPGEFAIRGDIIDIFPINASLPYRIELFDTEIDGLRSFDPETQRSIENLEQVQVLPASEVVLTVQQLKETGLKLQKKLDQRVPELENDPKLQQALQQKIQFVIDQLVQGQRPENIGLFLAEIFKKTATLLNYIQDDEVLLLDDYPRLQAQSRQHLAETAQWQTDLLEQGQILKTQKVEHDLMDDLRKDKHPRIYLSLFQKGMGRLHLDAIVNLKSRTPQKFFSQMPLVKTEMDRWLKEKATVVVLVAQAARLAKVSETFSDFEIHNLMTGINDIEPQRIQLVPGTLQSGFEIVDSKVVVLTEAELFNQPPKKKVRSLAIDNAERIKSYNDLKAGDYVVHVNHGIGKFMGTETMTVDGVKQDYLTILYQSNAKLFIPVTQLNLIQKYVASEGKTPRINKLGGTEWQKTKRKVASKIEDIADDLIELYAQRESERGFAFSPDNSYQQEFEDAFAYSETPDQLRSVAEIKQDMESNRPMDRLLVGDVGFGKTEVALRAAFKAVQDGKQVAFLVPTTILAQQHFETMQQRFTDFPVNIGVLSRFQTKAQTTETLQALKKGQVDIVVGTHRLLSQDVRFSDLGLLIIDEEQRFGVNHKERIKQLKANVDVLTLTATPIPRTLNMSMVGVRDLSVIETPPANRYPIQTYVMEQNPGAIHEAIAREMDRNGQVFYLHNRVGDIERTVEKLQALVPEATITYAHGQMGENQLENVIMSFINNEADVLVATTIIESGVDMPNANTIIVENADHYGLSQLYQLRGRVGRSNRVAYAYFTHQPDKVLTEVSEKRLQAVKDFTELGSGFKIAMRDLSIRGAGNLLGSQQHGFIDSVGYDLYSQMLSEAVAARKGKTAVKRTNSEIELKIEAYIPSAYIEDEQQKIEMYKRIRQVDSLETLDDISEDLVDRFGDYPQEVDYLLQVAKLKFLADQALIENISQNDKQLTLTLSSASFEAVQGEGIFQALAKTKMHAAVKDTNQKIAVRMTIQPKMTLDDWLTQLIAFVTDLAQQVTKTQPTPSRQV</sequence>
<comment type="similarity">
    <text evidence="9">In the N-terminal section; belongs to the UvrB family.</text>
</comment>
<dbReference type="InterPro" id="IPR014001">
    <property type="entry name" value="Helicase_ATP-bd"/>
</dbReference>
<dbReference type="SUPFAM" id="SSF52540">
    <property type="entry name" value="P-loop containing nucleoside triphosphate hydrolases"/>
    <property type="match status" value="4"/>
</dbReference>
<evidence type="ECO:0000256" key="9">
    <source>
        <dbReference type="HAMAP-Rule" id="MF_00969"/>
    </source>
</evidence>
<dbReference type="EC" id="3.6.4.-" evidence="9"/>
<keyword evidence="1 9" id="KW-0963">Cytoplasm</keyword>
<feature type="domain" description="Helicase C-terminal" evidence="11">
    <location>
        <begin position="818"/>
        <end position="972"/>
    </location>
</feature>
<evidence type="ECO:0000256" key="1">
    <source>
        <dbReference type="ARBA" id="ARBA00022490"/>
    </source>
</evidence>
<protein>
    <recommendedName>
        <fullName evidence="9">Transcription-repair-coupling factor</fullName>
        <shortName evidence="9">TRCF</shortName>
        <ecNumber evidence="9">3.6.4.-</ecNumber>
    </recommendedName>
</protein>
<evidence type="ECO:0000259" key="11">
    <source>
        <dbReference type="PROSITE" id="PS51194"/>
    </source>
</evidence>
<dbReference type="HAMAP" id="MF_00969">
    <property type="entry name" value="TRCF"/>
    <property type="match status" value="1"/>
</dbReference>
<reference evidence="13" key="1">
    <citation type="journal article" date="2019" name="Int. J. Syst. Evol. Microbiol.">
        <title>The Global Catalogue of Microorganisms (GCM) 10K type strain sequencing project: providing services to taxonomists for standard genome sequencing and annotation.</title>
        <authorList>
            <consortium name="The Broad Institute Genomics Platform"/>
            <consortium name="The Broad Institute Genome Sequencing Center for Infectious Disease"/>
            <person name="Wu L."/>
            <person name="Ma J."/>
        </authorList>
    </citation>
    <scope>NUCLEOTIDE SEQUENCE [LARGE SCALE GENOMIC DNA]</scope>
    <source>
        <strain evidence="13">CCM 8896</strain>
    </source>
</reference>
<evidence type="ECO:0000256" key="8">
    <source>
        <dbReference type="ARBA" id="ARBA00023204"/>
    </source>
</evidence>
<dbReference type="InterPro" id="IPR005118">
    <property type="entry name" value="TRCF_C"/>
</dbReference>
<keyword evidence="4 9" id="KW-0378">Hydrolase</keyword>
<dbReference type="CDD" id="cd17991">
    <property type="entry name" value="DEXHc_TRCF"/>
    <property type="match status" value="1"/>
</dbReference>
<dbReference type="InterPro" id="IPR041471">
    <property type="entry name" value="UvrB_inter"/>
</dbReference>
<dbReference type="InterPro" id="IPR001650">
    <property type="entry name" value="Helicase_C-like"/>
</dbReference>
<keyword evidence="2 9" id="KW-0547">Nucleotide-binding</keyword>
<dbReference type="InterPro" id="IPR047112">
    <property type="entry name" value="RecG/Mfd"/>
</dbReference>
<gene>
    <name evidence="9 12" type="primary">mfd</name>
    <name evidence="12" type="ORF">ACFQ5M_00535</name>
</gene>
<dbReference type="EMBL" id="JBHTOP010000001">
    <property type="protein sequence ID" value="MFD1670577.1"/>
    <property type="molecule type" value="Genomic_DNA"/>
</dbReference>
<organism evidence="12 13">
    <name type="scientific">Agrilactobacillus yilanensis</name>
    <dbReference type="NCBI Taxonomy" id="2485997"/>
    <lineage>
        <taxon>Bacteria</taxon>
        <taxon>Bacillati</taxon>
        <taxon>Bacillota</taxon>
        <taxon>Bacilli</taxon>
        <taxon>Lactobacillales</taxon>
        <taxon>Lactobacillaceae</taxon>
        <taxon>Agrilactobacillus</taxon>
    </lineage>
</organism>
<keyword evidence="13" id="KW-1185">Reference proteome</keyword>
<feature type="domain" description="Helicase ATP-binding" evidence="10">
    <location>
        <begin position="636"/>
        <end position="797"/>
    </location>
</feature>
<dbReference type="PROSITE" id="PS51192">
    <property type="entry name" value="HELICASE_ATP_BIND_1"/>
    <property type="match status" value="1"/>
</dbReference>
<dbReference type="Pfam" id="PF17757">
    <property type="entry name" value="UvrB_inter"/>
    <property type="match status" value="1"/>
</dbReference>
<dbReference type="SUPFAM" id="SSF141259">
    <property type="entry name" value="CarD-like"/>
    <property type="match status" value="1"/>
</dbReference>
<keyword evidence="3 9" id="KW-0227">DNA damage</keyword>
<keyword evidence="8 9" id="KW-0234">DNA repair</keyword>
<dbReference type="InterPro" id="IPR011545">
    <property type="entry name" value="DEAD/DEAH_box_helicase_dom"/>
</dbReference>
<proteinExistence type="inferred from homology"/>
<dbReference type="InterPro" id="IPR003711">
    <property type="entry name" value="CarD-like/TRCF_RID"/>
</dbReference>
<comment type="similarity">
    <text evidence="9">In the C-terminal section; belongs to the helicase family. RecG subfamily.</text>
</comment>
<keyword evidence="5" id="KW-0347">Helicase</keyword>
<dbReference type="Gene3D" id="3.40.50.11180">
    <property type="match status" value="1"/>
</dbReference>
<dbReference type="Pfam" id="PF00270">
    <property type="entry name" value="DEAD"/>
    <property type="match status" value="1"/>
</dbReference>
<dbReference type="SMART" id="SM01058">
    <property type="entry name" value="CarD_TRCF"/>
    <property type="match status" value="1"/>
</dbReference>
<dbReference type="InterPro" id="IPR036101">
    <property type="entry name" value="CarD-like/TRCF_RID_sf"/>
</dbReference>
<dbReference type="Pfam" id="PF02559">
    <property type="entry name" value="CarD_TRCF_RID"/>
    <property type="match status" value="1"/>
</dbReference>